<dbReference type="EMBL" id="CM055097">
    <property type="protein sequence ID" value="KAJ7551358.1"/>
    <property type="molecule type" value="Genomic_DNA"/>
</dbReference>
<gene>
    <name evidence="1" type="ORF">O6H91_06G011700</name>
</gene>
<proteinExistence type="predicted"/>
<accession>A0ACC2DAY1</accession>
<comment type="caution">
    <text evidence="1">The sequence shown here is derived from an EMBL/GenBank/DDBJ whole genome shotgun (WGS) entry which is preliminary data.</text>
</comment>
<evidence type="ECO:0000313" key="2">
    <source>
        <dbReference type="Proteomes" id="UP001162992"/>
    </source>
</evidence>
<reference evidence="2" key="1">
    <citation type="journal article" date="2024" name="Proc. Natl. Acad. Sci. U.S.A.">
        <title>Extraordinary preservation of gene collinearity over three hundred million years revealed in homosporous lycophytes.</title>
        <authorList>
            <person name="Li C."/>
            <person name="Wickell D."/>
            <person name="Kuo L.Y."/>
            <person name="Chen X."/>
            <person name="Nie B."/>
            <person name="Liao X."/>
            <person name="Peng D."/>
            <person name="Ji J."/>
            <person name="Jenkins J."/>
            <person name="Williams M."/>
            <person name="Shu S."/>
            <person name="Plott C."/>
            <person name="Barry K."/>
            <person name="Rajasekar S."/>
            <person name="Grimwood J."/>
            <person name="Han X."/>
            <person name="Sun S."/>
            <person name="Hou Z."/>
            <person name="He W."/>
            <person name="Dai G."/>
            <person name="Sun C."/>
            <person name="Schmutz J."/>
            <person name="Leebens-Mack J.H."/>
            <person name="Li F.W."/>
            <person name="Wang L."/>
        </authorList>
    </citation>
    <scope>NUCLEOTIDE SEQUENCE [LARGE SCALE GENOMIC DNA]</scope>
    <source>
        <strain evidence="2">cv. PW_Plant_1</strain>
    </source>
</reference>
<keyword evidence="2" id="KW-1185">Reference proteome</keyword>
<evidence type="ECO:0000313" key="1">
    <source>
        <dbReference type="EMBL" id="KAJ7551358.1"/>
    </source>
</evidence>
<sequence length="276" mass="30333">MSTMVLPATWILRSINWKIVNGRQFSSKAFRLQAFPTCSAVNQIVTFPCLFSRKLKWRGFSLICTSQSERGTLNGMTKDSYLTLCGQVRKELEVKRSKFVAIASPVEDENAASLFLSKVSDSKATHNCWAYKIGDRYRFSDDGEPGGTAGRPIYAAIEASGLDRVVLVVIRYFGGTKLGTGGLVRAYGRVASDSLSGAATSLVKAKISVTFSMPCDLLGTVYPLLQVYDVEEIDEQYDANGIVVMKLLVEVEDAHLLRGSINNACRGRAHFKLFTS</sequence>
<name>A0ACC2DAY1_DIPCM</name>
<dbReference type="Proteomes" id="UP001162992">
    <property type="component" value="Chromosome 6"/>
</dbReference>
<organism evidence="1 2">
    <name type="scientific">Diphasiastrum complanatum</name>
    <name type="common">Issler's clubmoss</name>
    <name type="synonym">Lycopodium complanatum</name>
    <dbReference type="NCBI Taxonomy" id="34168"/>
    <lineage>
        <taxon>Eukaryota</taxon>
        <taxon>Viridiplantae</taxon>
        <taxon>Streptophyta</taxon>
        <taxon>Embryophyta</taxon>
        <taxon>Tracheophyta</taxon>
        <taxon>Lycopodiopsida</taxon>
        <taxon>Lycopodiales</taxon>
        <taxon>Lycopodiaceae</taxon>
        <taxon>Lycopodioideae</taxon>
        <taxon>Diphasiastrum</taxon>
    </lineage>
</organism>
<protein>
    <submittedName>
        <fullName evidence="1">Uncharacterized protein</fullName>
    </submittedName>
</protein>